<feature type="compositionally biased region" description="Gly residues" evidence="2">
    <location>
        <begin position="398"/>
        <end position="407"/>
    </location>
</feature>
<dbReference type="Proteomes" id="UP001597419">
    <property type="component" value="Unassembled WGS sequence"/>
</dbReference>
<evidence type="ECO:0008006" key="5">
    <source>
        <dbReference type="Google" id="ProtNLM"/>
    </source>
</evidence>
<feature type="coiled-coil region" evidence="1">
    <location>
        <begin position="104"/>
        <end position="131"/>
    </location>
</feature>
<sequence length="609" mass="60644">MSSALGRQARRPPEPAPGQPTLDTVLGQVEAADPASFLRQAEAIDRVTEHLRGVIGGYENRTRELETSWAGHSATAHSELAGRVTAEVKRLLRSLAEPGYGNVLRQASIAVTAAQQQLRALRQQRDQALAAEPQPSDPAAATARNAQFDSQAGQILRQLSIVYEDAGRALTALPGCTVFGSPVPDGPSPGSATGGGSGAGGQQPSVYSGGGGHSGDGHPGNGYSGGGDPSGGYPGSGYFIGGTSGRSYSGGGTSGGGYSGGGPASSCPGEQVPGSGGSSVPSVLGGKRVRRETGPVTTGGEAPFSTWQGGDPSPGPEMFSWRSGPVGEAPYSTWQGGDPSPGPEMFSWRSGPVGEAPYSTWQGGDPSPGPEMYSWHSGPGFVTKALGKPEEAPATGGDVRGGGGSGPQGENSPGKSVRHEPVAVTTSSASPPASVPYETVSGGQSGSPATTAGTNVSTSGASSVKFDSTSNSFQSPNSGSSSDVLTSAGQQQSARPQPSANGFPGSQANAAGTDYGAAVSRASGVSGTPASGHMVPMTGGMAGGAMGAQTNPRFPFVPLTADPSAWDPLGGVTAQHGPPGVVGRGDGTPVRKFDAEPGNGEYGEEDDDD</sequence>
<keyword evidence="4" id="KW-1185">Reference proteome</keyword>
<dbReference type="InterPro" id="IPR036689">
    <property type="entry name" value="ESAT-6-like_sf"/>
</dbReference>
<feature type="region of interest" description="Disordered" evidence="2">
    <location>
        <begin position="567"/>
        <end position="609"/>
    </location>
</feature>
<comment type="caution">
    <text evidence="3">The sequence shown here is derived from an EMBL/GenBank/DDBJ whole genome shotgun (WGS) entry which is preliminary data.</text>
</comment>
<feature type="compositionally biased region" description="Polar residues" evidence="2">
    <location>
        <begin position="446"/>
        <end position="467"/>
    </location>
</feature>
<feature type="compositionally biased region" description="Gly residues" evidence="2">
    <location>
        <begin position="253"/>
        <end position="263"/>
    </location>
</feature>
<feature type="compositionally biased region" description="Low complexity" evidence="2">
    <location>
        <begin position="264"/>
        <end position="286"/>
    </location>
</feature>
<proteinExistence type="predicted"/>
<reference evidence="4" key="1">
    <citation type="journal article" date="2019" name="Int. J. Syst. Evol. Microbiol.">
        <title>The Global Catalogue of Microorganisms (GCM) 10K type strain sequencing project: providing services to taxonomists for standard genome sequencing and annotation.</title>
        <authorList>
            <consortium name="The Broad Institute Genomics Platform"/>
            <consortium name="The Broad Institute Genome Sequencing Center for Infectious Disease"/>
            <person name="Wu L."/>
            <person name="Ma J."/>
        </authorList>
    </citation>
    <scope>NUCLEOTIDE SEQUENCE [LARGE SCALE GENOMIC DNA]</scope>
    <source>
        <strain evidence="4">CGMCC 4.7643</strain>
    </source>
</reference>
<keyword evidence="1" id="KW-0175">Coiled coil</keyword>
<accession>A0ABW5GRF9</accession>
<organism evidence="3 4">
    <name type="scientific">Amycolatopsis samaneae</name>
    <dbReference type="NCBI Taxonomy" id="664691"/>
    <lineage>
        <taxon>Bacteria</taxon>
        <taxon>Bacillati</taxon>
        <taxon>Actinomycetota</taxon>
        <taxon>Actinomycetes</taxon>
        <taxon>Pseudonocardiales</taxon>
        <taxon>Pseudonocardiaceae</taxon>
        <taxon>Amycolatopsis</taxon>
    </lineage>
</organism>
<dbReference type="RefSeq" id="WP_345400174.1">
    <property type="nucleotide sequence ID" value="NZ_BAABHG010000011.1"/>
</dbReference>
<name>A0ABW5GRF9_9PSEU</name>
<evidence type="ECO:0000313" key="3">
    <source>
        <dbReference type="EMBL" id="MFD2463431.1"/>
    </source>
</evidence>
<feature type="compositionally biased region" description="Low complexity" evidence="2">
    <location>
        <begin position="422"/>
        <end position="436"/>
    </location>
</feature>
<dbReference type="EMBL" id="JBHUKU010000021">
    <property type="protein sequence ID" value="MFD2463431.1"/>
    <property type="molecule type" value="Genomic_DNA"/>
</dbReference>
<protein>
    <recommendedName>
        <fullName evidence="5">WXG100 family type VII secretion target</fullName>
    </recommendedName>
</protein>
<evidence type="ECO:0000256" key="2">
    <source>
        <dbReference type="SAM" id="MobiDB-lite"/>
    </source>
</evidence>
<evidence type="ECO:0000256" key="1">
    <source>
        <dbReference type="SAM" id="Coils"/>
    </source>
</evidence>
<feature type="compositionally biased region" description="Low complexity" evidence="2">
    <location>
        <begin position="468"/>
        <end position="482"/>
    </location>
</feature>
<feature type="region of interest" description="Disordered" evidence="2">
    <location>
        <begin position="181"/>
        <end position="229"/>
    </location>
</feature>
<gene>
    <name evidence="3" type="ORF">ACFSYJ_32800</name>
</gene>
<feature type="compositionally biased region" description="Low complexity" evidence="2">
    <location>
        <begin position="181"/>
        <end position="191"/>
    </location>
</feature>
<feature type="compositionally biased region" description="Polar residues" evidence="2">
    <location>
        <begin position="483"/>
        <end position="510"/>
    </location>
</feature>
<evidence type="ECO:0000313" key="4">
    <source>
        <dbReference type="Proteomes" id="UP001597419"/>
    </source>
</evidence>
<feature type="region of interest" description="Disordered" evidence="2">
    <location>
        <begin position="253"/>
        <end position="514"/>
    </location>
</feature>
<dbReference type="SUPFAM" id="SSF140453">
    <property type="entry name" value="EsxAB dimer-like"/>
    <property type="match status" value="1"/>
</dbReference>
<feature type="region of interest" description="Disordered" evidence="2">
    <location>
        <begin position="1"/>
        <end position="22"/>
    </location>
</feature>
<feature type="compositionally biased region" description="Gly residues" evidence="2">
    <location>
        <begin position="192"/>
        <end position="201"/>
    </location>
</feature>
<feature type="compositionally biased region" description="Gly residues" evidence="2">
    <location>
        <begin position="208"/>
        <end position="229"/>
    </location>
</feature>